<dbReference type="OrthoDB" id="6376967at2759"/>
<protein>
    <submittedName>
        <fullName evidence="1">Uncharacterized protein</fullName>
    </submittedName>
</protein>
<proteinExistence type="predicted"/>
<dbReference type="KEGG" id="dpx:DAPPUDRAFT_105508"/>
<evidence type="ECO:0000313" key="2">
    <source>
        <dbReference type="Proteomes" id="UP000000305"/>
    </source>
</evidence>
<dbReference type="AlphaFoldDB" id="E9GQ38"/>
<sequence>MTDENVKDYTDLYDLAFHDNSTRNTLEYIDAENLQGLLLLKGVEDFTKHVLDSNYSVNSAFPLMSHHLLQHLNEDQIKQFVQTITLKNNKKKIRSSMTVTIPHVADPEQAESIALSFFPEWTKDDLVFDDQGNGTTNIYAERLVPKRSYWTDLIGSALTAHYGNLGFVSHGDVHCIFDCLKRVDDYSAKQLLLHEEDNGFIMIPASQQIVQLMLAHLSQESQEEVKRQWKKNAPPMNTFLALTSVENNIKFARYYSEILQFYLNYGSDVHLSDFVNLVTMLNQIGEEQFTVWSCIFKNCDKEASEILKLVSEKMEILGRDDVKQLLLHEIDQIPFIIKAVSWGGDVDARLEILPKEIKEEIQQFMKQKAPEFIKNSLCDLKAFFKTFNNERHYNKLNSFTFFLNYDSDKSQLEQFVQNIMSPVDGENTRSIWAELLTNECQDHKTDDIAKMDKFMKCLSEKLSSNAVKELVLHKDGEMRVIFYPALRGEEKMLETMLNYMSTKDRKKVQRQVDEFLDETFKIDEYNQYQFNPFFF</sequence>
<dbReference type="PhylomeDB" id="E9GQ38"/>
<accession>E9GQ38</accession>
<reference evidence="1 2" key="1">
    <citation type="journal article" date="2011" name="Science">
        <title>The ecoresponsive genome of Daphnia pulex.</title>
        <authorList>
            <person name="Colbourne J.K."/>
            <person name="Pfrender M.E."/>
            <person name="Gilbert D."/>
            <person name="Thomas W.K."/>
            <person name="Tucker A."/>
            <person name="Oakley T.H."/>
            <person name="Tokishita S."/>
            <person name="Aerts A."/>
            <person name="Arnold G.J."/>
            <person name="Basu M.K."/>
            <person name="Bauer D.J."/>
            <person name="Caceres C.E."/>
            <person name="Carmel L."/>
            <person name="Casola C."/>
            <person name="Choi J.H."/>
            <person name="Detter J.C."/>
            <person name="Dong Q."/>
            <person name="Dusheyko S."/>
            <person name="Eads B.D."/>
            <person name="Frohlich T."/>
            <person name="Geiler-Samerotte K.A."/>
            <person name="Gerlach D."/>
            <person name="Hatcher P."/>
            <person name="Jogdeo S."/>
            <person name="Krijgsveld J."/>
            <person name="Kriventseva E.V."/>
            <person name="Kultz D."/>
            <person name="Laforsch C."/>
            <person name="Lindquist E."/>
            <person name="Lopez J."/>
            <person name="Manak J.R."/>
            <person name="Muller J."/>
            <person name="Pangilinan J."/>
            <person name="Patwardhan R.P."/>
            <person name="Pitluck S."/>
            <person name="Pritham E.J."/>
            <person name="Rechtsteiner A."/>
            <person name="Rho M."/>
            <person name="Rogozin I.B."/>
            <person name="Sakarya O."/>
            <person name="Salamov A."/>
            <person name="Schaack S."/>
            <person name="Shapiro H."/>
            <person name="Shiga Y."/>
            <person name="Skalitzky C."/>
            <person name="Smith Z."/>
            <person name="Souvorov A."/>
            <person name="Sung W."/>
            <person name="Tang Z."/>
            <person name="Tsuchiya D."/>
            <person name="Tu H."/>
            <person name="Vos H."/>
            <person name="Wang M."/>
            <person name="Wolf Y.I."/>
            <person name="Yamagata H."/>
            <person name="Yamada T."/>
            <person name="Ye Y."/>
            <person name="Shaw J.R."/>
            <person name="Andrews J."/>
            <person name="Crease T.J."/>
            <person name="Tang H."/>
            <person name="Lucas S.M."/>
            <person name="Robertson H.M."/>
            <person name="Bork P."/>
            <person name="Koonin E.V."/>
            <person name="Zdobnov E.M."/>
            <person name="Grigoriev I.V."/>
            <person name="Lynch M."/>
            <person name="Boore J.L."/>
        </authorList>
    </citation>
    <scope>NUCLEOTIDE SEQUENCE [LARGE SCALE GENOMIC DNA]</scope>
</reference>
<dbReference type="EMBL" id="GL732558">
    <property type="protein sequence ID" value="EFX78239.1"/>
    <property type="molecule type" value="Genomic_DNA"/>
</dbReference>
<keyword evidence="2" id="KW-1185">Reference proteome</keyword>
<evidence type="ECO:0000313" key="1">
    <source>
        <dbReference type="EMBL" id="EFX78239.1"/>
    </source>
</evidence>
<dbReference type="InParanoid" id="E9GQ38"/>
<organism evidence="1 2">
    <name type="scientific">Daphnia pulex</name>
    <name type="common">Water flea</name>
    <dbReference type="NCBI Taxonomy" id="6669"/>
    <lineage>
        <taxon>Eukaryota</taxon>
        <taxon>Metazoa</taxon>
        <taxon>Ecdysozoa</taxon>
        <taxon>Arthropoda</taxon>
        <taxon>Crustacea</taxon>
        <taxon>Branchiopoda</taxon>
        <taxon>Diplostraca</taxon>
        <taxon>Cladocera</taxon>
        <taxon>Anomopoda</taxon>
        <taxon>Daphniidae</taxon>
        <taxon>Daphnia</taxon>
    </lineage>
</organism>
<gene>
    <name evidence="1" type="ORF">DAPPUDRAFT_105508</name>
</gene>
<dbReference type="Proteomes" id="UP000000305">
    <property type="component" value="Unassembled WGS sequence"/>
</dbReference>
<dbReference type="HOGENOM" id="CLU_509286_0_0_1"/>
<name>E9GQ38_DAPPU</name>